<comment type="caution">
    <text evidence="2">The sequence shown here is derived from an EMBL/GenBank/DDBJ whole genome shotgun (WGS) entry which is preliminary data.</text>
</comment>
<organism evidence="2 3">
    <name type="scientific">Boletus edulis BED1</name>
    <dbReference type="NCBI Taxonomy" id="1328754"/>
    <lineage>
        <taxon>Eukaryota</taxon>
        <taxon>Fungi</taxon>
        <taxon>Dikarya</taxon>
        <taxon>Basidiomycota</taxon>
        <taxon>Agaricomycotina</taxon>
        <taxon>Agaricomycetes</taxon>
        <taxon>Agaricomycetidae</taxon>
        <taxon>Boletales</taxon>
        <taxon>Boletineae</taxon>
        <taxon>Boletaceae</taxon>
        <taxon>Boletoideae</taxon>
        <taxon>Boletus</taxon>
    </lineage>
</organism>
<sequence>MHISVLLVSLLSLVVCISAASLQQPRSPTASIARRQVSITAPSPIPSQCTSTCGPVSNEVSLGCPVTACCTTTFETQYYNCLECVGMALNVANFSAAQNSLNLLYTTCVDMGFVLPRLELPGQTNGSTSTGGATGSSGAAPSTGAAVGLRWYGGQAEALIGATVLIGLVGLW</sequence>
<dbReference type="AlphaFoldDB" id="A0AAD4C828"/>
<keyword evidence="1" id="KW-0732">Signal</keyword>
<gene>
    <name evidence="2" type="ORF">L210DRAFT_3627302</name>
</gene>
<evidence type="ECO:0000256" key="1">
    <source>
        <dbReference type="SAM" id="SignalP"/>
    </source>
</evidence>
<evidence type="ECO:0008006" key="4">
    <source>
        <dbReference type="Google" id="ProtNLM"/>
    </source>
</evidence>
<evidence type="ECO:0000313" key="3">
    <source>
        <dbReference type="Proteomes" id="UP001194468"/>
    </source>
</evidence>
<reference evidence="2" key="2">
    <citation type="journal article" date="2020" name="Nat. Commun.">
        <title>Large-scale genome sequencing of mycorrhizal fungi provides insights into the early evolution of symbiotic traits.</title>
        <authorList>
            <person name="Miyauchi S."/>
            <person name="Kiss E."/>
            <person name="Kuo A."/>
            <person name="Drula E."/>
            <person name="Kohler A."/>
            <person name="Sanchez-Garcia M."/>
            <person name="Morin E."/>
            <person name="Andreopoulos B."/>
            <person name="Barry K.W."/>
            <person name="Bonito G."/>
            <person name="Buee M."/>
            <person name="Carver A."/>
            <person name="Chen C."/>
            <person name="Cichocki N."/>
            <person name="Clum A."/>
            <person name="Culley D."/>
            <person name="Crous P.W."/>
            <person name="Fauchery L."/>
            <person name="Girlanda M."/>
            <person name="Hayes R.D."/>
            <person name="Keri Z."/>
            <person name="LaButti K."/>
            <person name="Lipzen A."/>
            <person name="Lombard V."/>
            <person name="Magnuson J."/>
            <person name="Maillard F."/>
            <person name="Murat C."/>
            <person name="Nolan M."/>
            <person name="Ohm R.A."/>
            <person name="Pangilinan J."/>
            <person name="Pereira M.F."/>
            <person name="Perotto S."/>
            <person name="Peter M."/>
            <person name="Pfister S."/>
            <person name="Riley R."/>
            <person name="Sitrit Y."/>
            <person name="Stielow J.B."/>
            <person name="Szollosi G."/>
            <person name="Zifcakova L."/>
            <person name="Stursova M."/>
            <person name="Spatafora J.W."/>
            <person name="Tedersoo L."/>
            <person name="Vaario L.M."/>
            <person name="Yamada A."/>
            <person name="Yan M."/>
            <person name="Wang P."/>
            <person name="Xu J."/>
            <person name="Bruns T."/>
            <person name="Baldrian P."/>
            <person name="Vilgalys R."/>
            <person name="Dunand C."/>
            <person name="Henrissat B."/>
            <person name="Grigoriev I.V."/>
            <person name="Hibbett D."/>
            <person name="Nagy L.G."/>
            <person name="Martin F.M."/>
        </authorList>
    </citation>
    <scope>NUCLEOTIDE SEQUENCE</scope>
    <source>
        <strain evidence="2">BED1</strain>
    </source>
</reference>
<accession>A0AAD4C828</accession>
<keyword evidence="3" id="KW-1185">Reference proteome</keyword>
<feature type="chain" id="PRO_5041987286" description="Extracellular membrane protein CFEM domain-containing protein" evidence="1">
    <location>
        <begin position="20"/>
        <end position="172"/>
    </location>
</feature>
<feature type="signal peptide" evidence="1">
    <location>
        <begin position="1"/>
        <end position="19"/>
    </location>
</feature>
<evidence type="ECO:0000313" key="2">
    <source>
        <dbReference type="EMBL" id="KAF8450978.1"/>
    </source>
</evidence>
<proteinExistence type="predicted"/>
<reference evidence="2" key="1">
    <citation type="submission" date="2019-10" db="EMBL/GenBank/DDBJ databases">
        <authorList>
            <consortium name="DOE Joint Genome Institute"/>
            <person name="Kuo A."/>
            <person name="Miyauchi S."/>
            <person name="Kiss E."/>
            <person name="Drula E."/>
            <person name="Kohler A."/>
            <person name="Sanchez-Garcia M."/>
            <person name="Andreopoulos B."/>
            <person name="Barry K.W."/>
            <person name="Bonito G."/>
            <person name="Buee M."/>
            <person name="Carver A."/>
            <person name="Chen C."/>
            <person name="Cichocki N."/>
            <person name="Clum A."/>
            <person name="Culley D."/>
            <person name="Crous P.W."/>
            <person name="Fauchery L."/>
            <person name="Girlanda M."/>
            <person name="Hayes R."/>
            <person name="Keri Z."/>
            <person name="LaButti K."/>
            <person name="Lipzen A."/>
            <person name="Lombard V."/>
            <person name="Magnuson J."/>
            <person name="Maillard F."/>
            <person name="Morin E."/>
            <person name="Murat C."/>
            <person name="Nolan M."/>
            <person name="Ohm R."/>
            <person name="Pangilinan J."/>
            <person name="Pereira M."/>
            <person name="Perotto S."/>
            <person name="Peter M."/>
            <person name="Riley R."/>
            <person name="Sitrit Y."/>
            <person name="Stielow B."/>
            <person name="Szollosi G."/>
            <person name="Zifcakova L."/>
            <person name="Stursova M."/>
            <person name="Spatafora J.W."/>
            <person name="Tedersoo L."/>
            <person name="Vaario L.-M."/>
            <person name="Yamada A."/>
            <person name="Yan M."/>
            <person name="Wang P."/>
            <person name="Xu J."/>
            <person name="Bruns T."/>
            <person name="Baldrian P."/>
            <person name="Vilgalys R."/>
            <person name="Henrissat B."/>
            <person name="Grigoriev I.V."/>
            <person name="Hibbett D."/>
            <person name="Nagy L.G."/>
            <person name="Martin F.M."/>
        </authorList>
    </citation>
    <scope>NUCLEOTIDE SEQUENCE</scope>
    <source>
        <strain evidence="2">BED1</strain>
    </source>
</reference>
<name>A0AAD4C828_BOLED</name>
<dbReference type="EMBL" id="WHUW01000002">
    <property type="protein sequence ID" value="KAF8450978.1"/>
    <property type="molecule type" value="Genomic_DNA"/>
</dbReference>
<dbReference type="Proteomes" id="UP001194468">
    <property type="component" value="Unassembled WGS sequence"/>
</dbReference>
<protein>
    <recommendedName>
        <fullName evidence="4">Extracellular membrane protein CFEM domain-containing protein</fullName>
    </recommendedName>
</protein>